<dbReference type="PROSITE" id="PS51257">
    <property type="entry name" value="PROKAR_LIPOPROTEIN"/>
    <property type="match status" value="1"/>
</dbReference>
<keyword evidence="2" id="KW-1185">Reference proteome</keyword>
<protein>
    <submittedName>
        <fullName evidence="1">Uncharacterized protein</fullName>
    </submittedName>
</protein>
<sequence length="119" mass="13457">MKAKILILLIVGLLSSCNNQKTSDKENPILVAQREAPIGWIWLNLYPDSTFEYISGGVRNKRIYTGNFKMNADTILFDYKDSIPFIGSKALISNIHINYLNGKQNERLEIILNDLAPAD</sequence>
<dbReference type="AlphaFoldDB" id="A0A399SWM8"/>
<name>A0A399SWM8_9BACT</name>
<dbReference type="RefSeq" id="WP_119438846.1">
    <property type="nucleotide sequence ID" value="NZ_QWGR01000009.1"/>
</dbReference>
<dbReference type="Proteomes" id="UP000265926">
    <property type="component" value="Unassembled WGS sequence"/>
</dbReference>
<gene>
    <name evidence="1" type="ORF">D1614_15320</name>
</gene>
<evidence type="ECO:0000313" key="1">
    <source>
        <dbReference type="EMBL" id="RIJ47129.1"/>
    </source>
</evidence>
<organism evidence="1 2">
    <name type="scientific">Maribellus luteus</name>
    <dbReference type="NCBI Taxonomy" id="2305463"/>
    <lineage>
        <taxon>Bacteria</taxon>
        <taxon>Pseudomonadati</taxon>
        <taxon>Bacteroidota</taxon>
        <taxon>Bacteroidia</taxon>
        <taxon>Marinilabiliales</taxon>
        <taxon>Prolixibacteraceae</taxon>
        <taxon>Maribellus</taxon>
    </lineage>
</organism>
<proteinExistence type="predicted"/>
<reference evidence="1 2" key="1">
    <citation type="submission" date="2018-08" db="EMBL/GenBank/DDBJ databases">
        <title>Pallidiluteibacterium maritimus gen. nov., sp. nov., isolated from coastal sediment.</title>
        <authorList>
            <person name="Zhou L.Y."/>
        </authorList>
    </citation>
    <scope>NUCLEOTIDE SEQUENCE [LARGE SCALE GENOMIC DNA]</scope>
    <source>
        <strain evidence="1 2">XSD2</strain>
    </source>
</reference>
<evidence type="ECO:0000313" key="2">
    <source>
        <dbReference type="Proteomes" id="UP000265926"/>
    </source>
</evidence>
<dbReference type="EMBL" id="QWGR01000009">
    <property type="protein sequence ID" value="RIJ47129.1"/>
    <property type="molecule type" value="Genomic_DNA"/>
</dbReference>
<comment type="caution">
    <text evidence="1">The sequence shown here is derived from an EMBL/GenBank/DDBJ whole genome shotgun (WGS) entry which is preliminary data.</text>
</comment>
<accession>A0A399SWM8</accession>
<dbReference type="OrthoDB" id="1268174at2"/>